<evidence type="ECO:0000256" key="6">
    <source>
        <dbReference type="SAM" id="MobiDB-lite"/>
    </source>
</evidence>
<organism evidence="7 8">
    <name type="scientific">Camellia sinensis var. sinensis</name>
    <name type="common">China tea</name>
    <dbReference type="NCBI Taxonomy" id="542762"/>
    <lineage>
        <taxon>Eukaryota</taxon>
        <taxon>Viridiplantae</taxon>
        <taxon>Streptophyta</taxon>
        <taxon>Embryophyta</taxon>
        <taxon>Tracheophyta</taxon>
        <taxon>Spermatophyta</taxon>
        <taxon>Magnoliopsida</taxon>
        <taxon>eudicotyledons</taxon>
        <taxon>Gunneridae</taxon>
        <taxon>Pentapetalae</taxon>
        <taxon>asterids</taxon>
        <taxon>Ericales</taxon>
        <taxon>Theaceae</taxon>
        <taxon>Camellia</taxon>
    </lineage>
</organism>
<comment type="caution">
    <text evidence="7">The sequence shown here is derived from an EMBL/GenBank/DDBJ whole genome shotgun (WGS) entry which is preliminary data.</text>
</comment>
<dbReference type="InterPro" id="IPR005508">
    <property type="entry name" value="At2g31720-like"/>
</dbReference>
<evidence type="ECO:0000256" key="1">
    <source>
        <dbReference type="ARBA" id="ARBA00004123"/>
    </source>
</evidence>
<dbReference type="Pfam" id="PF03754">
    <property type="entry name" value="At2g31720-like"/>
    <property type="match status" value="1"/>
</dbReference>
<accession>A0A4S4DFA5</accession>
<evidence type="ECO:0000256" key="5">
    <source>
        <dbReference type="ARBA" id="ARBA00023242"/>
    </source>
</evidence>
<evidence type="ECO:0000256" key="2">
    <source>
        <dbReference type="ARBA" id="ARBA00023015"/>
    </source>
</evidence>
<protein>
    <recommendedName>
        <fullName evidence="9">TF-B3 domain-containing protein</fullName>
    </recommendedName>
</protein>
<proteinExistence type="predicted"/>
<evidence type="ECO:0000313" key="7">
    <source>
        <dbReference type="EMBL" id="THG01401.1"/>
    </source>
</evidence>
<dbReference type="Gene3D" id="2.40.330.10">
    <property type="entry name" value="DNA-binding pseudobarrel domain"/>
    <property type="match status" value="1"/>
</dbReference>
<dbReference type="SUPFAM" id="SSF101936">
    <property type="entry name" value="DNA-binding pseudobarrel domain"/>
    <property type="match status" value="1"/>
</dbReference>
<feature type="region of interest" description="Disordered" evidence="6">
    <location>
        <begin position="80"/>
        <end position="102"/>
    </location>
</feature>
<dbReference type="STRING" id="542762.A0A4S4DFA5"/>
<keyword evidence="3" id="KW-0238">DNA-binding</keyword>
<keyword evidence="2" id="KW-0805">Transcription regulation</keyword>
<keyword evidence="5" id="KW-0539">Nucleus</keyword>
<feature type="compositionally biased region" description="Basic and acidic residues" evidence="6">
    <location>
        <begin position="91"/>
        <end position="102"/>
    </location>
</feature>
<evidence type="ECO:0000256" key="4">
    <source>
        <dbReference type="ARBA" id="ARBA00023163"/>
    </source>
</evidence>
<gene>
    <name evidence="7" type="ORF">TEA_021147</name>
</gene>
<dbReference type="PANTHER" id="PTHR31541:SF25">
    <property type="entry name" value="GAMMA-GLIADIN B"/>
    <property type="match status" value="1"/>
</dbReference>
<dbReference type="InterPro" id="IPR015300">
    <property type="entry name" value="DNA-bd_pseudobarrel_sf"/>
</dbReference>
<evidence type="ECO:0000256" key="3">
    <source>
        <dbReference type="ARBA" id="ARBA00023125"/>
    </source>
</evidence>
<sequence>MEDSELIVEEPSCWSKFHHMFEVGKNDLLRLESEPKLKIIRQIIKNPKFDDVDLYHLTKFELQNSTKVCGISVFVDSNKSPKPEWVGSKQPRSDRDYGDEENARTKRRMNNMASGAPPDQQPPKLPAKLKELYKHRKISKAVLVIQKTLYSTDVSPGHCRLSMPLSQISNKEFISREEKDLLNSRTGKQVPHIEAKLIEPADDECRVYDVNLKKWDMITDSGKVYSIYNLVRGWNDFVKMNGLCKGVTVQLWAFRVDSELWFSLLRV</sequence>
<reference evidence="7 8" key="1">
    <citation type="journal article" date="2018" name="Proc. Natl. Acad. Sci. U.S.A.">
        <title>Draft genome sequence of Camellia sinensis var. sinensis provides insights into the evolution of the tea genome and tea quality.</title>
        <authorList>
            <person name="Wei C."/>
            <person name="Yang H."/>
            <person name="Wang S."/>
            <person name="Zhao J."/>
            <person name="Liu C."/>
            <person name="Gao L."/>
            <person name="Xia E."/>
            <person name="Lu Y."/>
            <person name="Tai Y."/>
            <person name="She G."/>
            <person name="Sun J."/>
            <person name="Cao H."/>
            <person name="Tong W."/>
            <person name="Gao Q."/>
            <person name="Li Y."/>
            <person name="Deng W."/>
            <person name="Jiang X."/>
            <person name="Wang W."/>
            <person name="Chen Q."/>
            <person name="Zhang S."/>
            <person name="Li H."/>
            <person name="Wu J."/>
            <person name="Wang P."/>
            <person name="Li P."/>
            <person name="Shi C."/>
            <person name="Zheng F."/>
            <person name="Jian J."/>
            <person name="Huang B."/>
            <person name="Shan D."/>
            <person name="Shi M."/>
            <person name="Fang C."/>
            <person name="Yue Y."/>
            <person name="Li F."/>
            <person name="Li D."/>
            <person name="Wei S."/>
            <person name="Han B."/>
            <person name="Jiang C."/>
            <person name="Yin Y."/>
            <person name="Xia T."/>
            <person name="Zhang Z."/>
            <person name="Bennetzen J.L."/>
            <person name="Zhao S."/>
            <person name="Wan X."/>
        </authorList>
    </citation>
    <scope>NUCLEOTIDE SEQUENCE [LARGE SCALE GENOMIC DNA]</scope>
    <source>
        <strain evidence="8">cv. Shuchazao</strain>
        <tissue evidence="7">Leaf</tissue>
    </source>
</reference>
<name>A0A4S4DFA5_CAMSN</name>
<keyword evidence="4" id="KW-0804">Transcription</keyword>
<evidence type="ECO:0000313" key="8">
    <source>
        <dbReference type="Proteomes" id="UP000306102"/>
    </source>
</evidence>
<dbReference type="PANTHER" id="PTHR31541">
    <property type="entry name" value="B3 DOMAIN PLANT PROTEIN-RELATED"/>
    <property type="match status" value="1"/>
</dbReference>
<keyword evidence="8" id="KW-1185">Reference proteome</keyword>
<dbReference type="AlphaFoldDB" id="A0A4S4DFA5"/>
<dbReference type="Proteomes" id="UP000306102">
    <property type="component" value="Unassembled WGS sequence"/>
</dbReference>
<evidence type="ECO:0008006" key="9">
    <source>
        <dbReference type="Google" id="ProtNLM"/>
    </source>
</evidence>
<dbReference type="EMBL" id="SDRB02011424">
    <property type="protein sequence ID" value="THG01401.1"/>
    <property type="molecule type" value="Genomic_DNA"/>
</dbReference>
<dbReference type="GO" id="GO:0003677">
    <property type="term" value="F:DNA binding"/>
    <property type="evidence" value="ECO:0007669"/>
    <property type="project" value="UniProtKB-KW"/>
</dbReference>
<comment type="subcellular location">
    <subcellularLocation>
        <location evidence="1">Nucleus</location>
    </subcellularLocation>
</comment>
<dbReference type="GO" id="GO:0005634">
    <property type="term" value="C:nucleus"/>
    <property type="evidence" value="ECO:0007669"/>
    <property type="project" value="UniProtKB-SubCell"/>
</dbReference>